<feature type="non-terminal residue" evidence="1">
    <location>
        <position position="143"/>
    </location>
</feature>
<organism evidence="1 2">
    <name type="scientific">Thalassiosira oceanica</name>
    <name type="common">Marine diatom</name>
    <dbReference type="NCBI Taxonomy" id="159749"/>
    <lineage>
        <taxon>Eukaryota</taxon>
        <taxon>Sar</taxon>
        <taxon>Stramenopiles</taxon>
        <taxon>Ochrophyta</taxon>
        <taxon>Bacillariophyta</taxon>
        <taxon>Coscinodiscophyceae</taxon>
        <taxon>Thalassiosirophycidae</taxon>
        <taxon>Thalassiosirales</taxon>
        <taxon>Thalassiosiraceae</taxon>
        <taxon>Thalassiosira</taxon>
    </lineage>
</organism>
<dbReference type="AlphaFoldDB" id="K0REU5"/>
<accession>K0REU5</accession>
<dbReference type="OrthoDB" id="5986190at2759"/>
<protein>
    <submittedName>
        <fullName evidence="1">Uncharacterized protein</fullName>
    </submittedName>
</protein>
<dbReference type="Proteomes" id="UP000266841">
    <property type="component" value="Unassembled WGS sequence"/>
</dbReference>
<reference evidence="1 2" key="1">
    <citation type="journal article" date="2012" name="Genome Biol.">
        <title>Genome and low-iron response of an oceanic diatom adapted to chronic iron limitation.</title>
        <authorList>
            <person name="Lommer M."/>
            <person name="Specht M."/>
            <person name="Roy A.S."/>
            <person name="Kraemer L."/>
            <person name="Andreson R."/>
            <person name="Gutowska M.A."/>
            <person name="Wolf J."/>
            <person name="Bergner S.V."/>
            <person name="Schilhabel M.B."/>
            <person name="Klostermeier U.C."/>
            <person name="Beiko R.G."/>
            <person name="Rosenstiel P."/>
            <person name="Hippler M."/>
            <person name="Laroche J."/>
        </authorList>
    </citation>
    <scope>NUCLEOTIDE SEQUENCE [LARGE SCALE GENOMIC DNA]</scope>
    <source>
        <strain evidence="1 2">CCMP1005</strain>
    </source>
</reference>
<sequence length="143" mass="16248">MGHERSLNFIKEMFKEGYTTKTQYAEALIGYHDAMEEMKSPRREEAKRLGREGPQFKRPGRIFFGALTSQHLQRRKYDTSLSIGKMKFAPVSLSVLFASSALGQEDKKEHYLVGLLNYPNSYIPEVLQGVSSGNAIPVGDQMW</sequence>
<dbReference type="eggNOG" id="ENOG502SCWM">
    <property type="taxonomic scope" value="Eukaryota"/>
</dbReference>
<evidence type="ECO:0000313" key="1">
    <source>
        <dbReference type="EMBL" id="EJK52188.1"/>
    </source>
</evidence>
<gene>
    <name evidence="1" type="ORF">THAOC_28570</name>
</gene>
<comment type="caution">
    <text evidence="1">The sequence shown here is derived from an EMBL/GenBank/DDBJ whole genome shotgun (WGS) entry which is preliminary data.</text>
</comment>
<keyword evidence="2" id="KW-1185">Reference proteome</keyword>
<dbReference type="EMBL" id="AGNL01040291">
    <property type="protein sequence ID" value="EJK52188.1"/>
    <property type="molecule type" value="Genomic_DNA"/>
</dbReference>
<proteinExistence type="predicted"/>
<evidence type="ECO:0000313" key="2">
    <source>
        <dbReference type="Proteomes" id="UP000266841"/>
    </source>
</evidence>
<name>K0REU5_THAOC</name>